<dbReference type="SUPFAM" id="SSF52540">
    <property type="entry name" value="P-loop containing nucleoside triphosphate hydrolases"/>
    <property type="match status" value="1"/>
</dbReference>
<dbReference type="CDD" id="cd03230">
    <property type="entry name" value="ABC_DR_subfamily_A"/>
    <property type="match status" value="1"/>
</dbReference>
<keyword evidence="7" id="KW-1185">Reference proteome</keyword>
<dbReference type="RefSeq" id="WP_123401334.1">
    <property type="nucleotide sequence ID" value="NZ_RJVI01000002.1"/>
</dbReference>
<evidence type="ECO:0000259" key="5">
    <source>
        <dbReference type="PROSITE" id="PS50893"/>
    </source>
</evidence>
<organism evidence="6 7">
    <name type="scientific">Inmirania thermothiophila</name>
    <dbReference type="NCBI Taxonomy" id="1750597"/>
    <lineage>
        <taxon>Bacteria</taxon>
        <taxon>Pseudomonadati</taxon>
        <taxon>Pseudomonadota</taxon>
        <taxon>Gammaproteobacteria</taxon>
        <taxon>Chromatiales</taxon>
        <taxon>Ectothiorhodospiraceae</taxon>
        <taxon>Inmirania</taxon>
    </lineage>
</organism>
<evidence type="ECO:0000256" key="1">
    <source>
        <dbReference type="ARBA" id="ARBA00005417"/>
    </source>
</evidence>
<dbReference type="Proteomes" id="UP000276634">
    <property type="component" value="Unassembled WGS sequence"/>
</dbReference>
<dbReference type="InterPro" id="IPR017871">
    <property type="entry name" value="ABC_transporter-like_CS"/>
</dbReference>
<evidence type="ECO:0000313" key="7">
    <source>
        <dbReference type="Proteomes" id="UP000276634"/>
    </source>
</evidence>
<dbReference type="AlphaFoldDB" id="A0A3N1Y0M4"/>
<dbReference type="GO" id="GO:0016887">
    <property type="term" value="F:ATP hydrolysis activity"/>
    <property type="evidence" value="ECO:0007669"/>
    <property type="project" value="InterPro"/>
</dbReference>
<dbReference type="SMART" id="SM00382">
    <property type="entry name" value="AAA"/>
    <property type="match status" value="1"/>
</dbReference>
<gene>
    <name evidence="6" type="ORF">EDC57_1589</name>
</gene>
<keyword evidence="2" id="KW-0813">Transport</keyword>
<evidence type="ECO:0000256" key="4">
    <source>
        <dbReference type="ARBA" id="ARBA00022840"/>
    </source>
</evidence>
<proteinExistence type="inferred from homology"/>
<comment type="caution">
    <text evidence="6">The sequence shown here is derived from an EMBL/GenBank/DDBJ whole genome shotgun (WGS) entry which is preliminary data.</text>
</comment>
<evidence type="ECO:0000256" key="3">
    <source>
        <dbReference type="ARBA" id="ARBA00022741"/>
    </source>
</evidence>
<dbReference type="InterPro" id="IPR027417">
    <property type="entry name" value="P-loop_NTPase"/>
</dbReference>
<feature type="domain" description="ABC transporter" evidence="5">
    <location>
        <begin position="7"/>
        <end position="234"/>
    </location>
</feature>
<reference evidence="6 7" key="1">
    <citation type="submission" date="2018-11" db="EMBL/GenBank/DDBJ databases">
        <title>Genomic Encyclopedia of Type Strains, Phase IV (KMG-IV): sequencing the most valuable type-strain genomes for metagenomic binning, comparative biology and taxonomic classification.</title>
        <authorList>
            <person name="Goeker M."/>
        </authorList>
    </citation>
    <scope>NUCLEOTIDE SEQUENCE [LARGE SCALE GENOMIC DNA]</scope>
    <source>
        <strain evidence="6 7">DSM 100275</strain>
    </source>
</reference>
<evidence type="ECO:0000313" key="6">
    <source>
        <dbReference type="EMBL" id="ROR32389.1"/>
    </source>
</evidence>
<dbReference type="Pfam" id="PF00005">
    <property type="entry name" value="ABC_tran"/>
    <property type="match status" value="1"/>
</dbReference>
<sequence>MTEPAGARLEGVVCRFGRVVALDGVSLEVGAGEAVALLGHNGAGKTTVMKLLLGLVAPDAGRVLTLGADPRGEAGWRARARVGFLPENVAFYDALSGREVLHYLARLKGVPRREADRILEQVGLAEAADRRVGGYSKGMRQRLGLAQALMGRPRLLLLDEPTVGLDPVATAQFYRLLDAVREGGCAVLVTSHVLAGLERRIGRAVVLRRGRVVGAGTPRELGRALGLPVRIQVEGGDGARLETLARAHDARLAREGAGWRLEVAAQAKMAVLRALAGDASVRDLHVHEPTLEEIYAQLSRRADETEGAAP</sequence>
<dbReference type="InterPro" id="IPR003439">
    <property type="entry name" value="ABC_transporter-like_ATP-bd"/>
</dbReference>
<dbReference type="PANTHER" id="PTHR43335">
    <property type="entry name" value="ABC TRANSPORTER, ATP-BINDING PROTEIN"/>
    <property type="match status" value="1"/>
</dbReference>
<dbReference type="PROSITE" id="PS50893">
    <property type="entry name" value="ABC_TRANSPORTER_2"/>
    <property type="match status" value="1"/>
</dbReference>
<dbReference type="Gene3D" id="3.40.50.300">
    <property type="entry name" value="P-loop containing nucleotide triphosphate hydrolases"/>
    <property type="match status" value="1"/>
</dbReference>
<dbReference type="EMBL" id="RJVI01000002">
    <property type="protein sequence ID" value="ROR32389.1"/>
    <property type="molecule type" value="Genomic_DNA"/>
</dbReference>
<protein>
    <submittedName>
        <fullName evidence="6">Cu-processing system ATP-binding protein</fullName>
    </submittedName>
</protein>
<dbReference type="OrthoDB" id="9781337at2"/>
<keyword evidence="3" id="KW-0547">Nucleotide-binding</keyword>
<dbReference type="PROSITE" id="PS00211">
    <property type="entry name" value="ABC_TRANSPORTER_1"/>
    <property type="match status" value="1"/>
</dbReference>
<dbReference type="InterPro" id="IPR003593">
    <property type="entry name" value="AAA+_ATPase"/>
</dbReference>
<accession>A0A3N1Y0M4</accession>
<evidence type="ECO:0000256" key="2">
    <source>
        <dbReference type="ARBA" id="ARBA00022448"/>
    </source>
</evidence>
<comment type="similarity">
    <text evidence="1">Belongs to the ABC transporter superfamily.</text>
</comment>
<keyword evidence="4 6" id="KW-0067">ATP-binding</keyword>
<name>A0A3N1Y0M4_9GAMM</name>
<dbReference type="GO" id="GO:0005524">
    <property type="term" value="F:ATP binding"/>
    <property type="evidence" value="ECO:0007669"/>
    <property type="project" value="UniProtKB-KW"/>
</dbReference>